<dbReference type="InterPro" id="IPR012312">
    <property type="entry name" value="Hemerythrin-like"/>
</dbReference>
<dbReference type="RefSeq" id="WP_265383570.1">
    <property type="nucleotide sequence ID" value="NZ_CP110615.1"/>
</dbReference>
<dbReference type="Proteomes" id="UP001164965">
    <property type="component" value="Chromosome"/>
</dbReference>
<dbReference type="EMBL" id="CP110615">
    <property type="protein sequence ID" value="UZJ25465.1"/>
    <property type="molecule type" value="Genomic_DNA"/>
</dbReference>
<dbReference type="PANTHER" id="PTHR35585:SF1">
    <property type="entry name" value="HHE DOMAIN PROTEIN (AFU_ORTHOLOGUE AFUA_4G00730)"/>
    <property type="match status" value="1"/>
</dbReference>
<sequence length="175" mass="19663">MDITELILSDHHEQRRMFAQLDDLDRGDTAAVSAIWARLRVLLEVHAAAEERVFYPELLRLGTGAGSKDSGAAETRDAVHDHNDIRDAIARTADHDEGSASWWEAVAEVREANSDHMGEEEREALADFRRHASLQLRHDLAVRFATFESEHAQGINAHDTDPDDYVEQQTPTQQG</sequence>
<reference evidence="3" key="1">
    <citation type="submission" date="2022-10" db="EMBL/GenBank/DDBJ databases">
        <title>Rhodococcus sp.75.</title>
        <authorList>
            <person name="Sun M."/>
        </authorList>
    </citation>
    <scope>NUCLEOTIDE SEQUENCE</scope>
    <source>
        <strain evidence="3">75</strain>
    </source>
</reference>
<keyword evidence="4" id="KW-1185">Reference proteome</keyword>
<dbReference type="PANTHER" id="PTHR35585">
    <property type="entry name" value="HHE DOMAIN PROTEIN (AFU_ORTHOLOGUE AFUA_4G00730)"/>
    <property type="match status" value="1"/>
</dbReference>
<feature type="domain" description="Hemerythrin-like" evidence="2">
    <location>
        <begin position="3"/>
        <end position="125"/>
    </location>
</feature>
<name>A0ABY6P1C6_9NOCA</name>
<evidence type="ECO:0000259" key="2">
    <source>
        <dbReference type="Pfam" id="PF01814"/>
    </source>
</evidence>
<feature type="region of interest" description="Disordered" evidence="1">
    <location>
        <begin position="153"/>
        <end position="175"/>
    </location>
</feature>
<organism evidence="3 4">
    <name type="scientific">Rhodococcus antarcticus</name>
    <dbReference type="NCBI Taxonomy" id="2987751"/>
    <lineage>
        <taxon>Bacteria</taxon>
        <taxon>Bacillati</taxon>
        <taxon>Actinomycetota</taxon>
        <taxon>Actinomycetes</taxon>
        <taxon>Mycobacteriales</taxon>
        <taxon>Nocardiaceae</taxon>
        <taxon>Rhodococcus</taxon>
    </lineage>
</organism>
<evidence type="ECO:0000313" key="4">
    <source>
        <dbReference type="Proteomes" id="UP001164965"/>
    </source>
</evidence>
<proteinExistence type="predicted"/>
<dbReference type="Pfam" id="PF01814">
    <property type="entry name" value="Hemerythrin"/>
    <property type="match status" value="1"/>
</dbReference>
<evidence type="ECO:0000313" key="3">
    <source>
        <dbReference type="EMBL" id="UZJ25465.1"/>
    </source>
</evidence>
<protein>
    <submittedName>
        <fullName evidence="3">Hemerythrin domain-containing protein</fullName>
    </submittedName>
</protein>
<dbReference type="Gene3D" id="1.20.120.520">
    <property type="entry name" value="nmb1532 protein domain like"/>
    <property type="match status" value="1"/>
</dbReference>
<accession>A0ABY6P1C6</accession>
<evidence type="ECO:0000256" key="1">
    <source>
        <dbReference type="SAM" id="MobiDB-lite"/>
    </source>
</evidence>
<gene>
    <name evidence="3" type="ORF">RHODO2019_03035</name>
</gene>